<dbReference type="Gene3D" id="1.10.443.10">
    <property type="entry name" value="Intergrase catalytic core"/>
    <property type="match status" value="1"/>
</dbReference>
<dbReference type="Pfam" id="PF17293">
    <property type="entry name" value="Arm-DNA-bind_5"/>
    <property type="match status" value="1"/>
</dbReference>
<organism evidence="5 6">
    <name type="scientific">Alistipes intestinihominis</name>
    <dbReference type="NCBI Taxonomy" id="3133172"/>
    <lineage>
        <taxon>Bacteria</taxon>
        <taxon>Pseudomonadati</taxon>
        <taxon>Bacteroidota</taxon>
        <taxon>Bacteroidia</taxon>
        <taxon>Bacteroidales</taxon>
        <taxon>Rikenellaceae</taxon>
        <taxon>Alistipes</taxon>
    </lineage>
</organism>
<dbReference type="InterPro" id="IPR010998">
    <property type="entry name" value="Integrase_recombinase_N"/>
</dbReference>
<reference evidence="5 6" key="1">
    <citation type="submission" date="2024-03" db="EMBL/GenBank/DDBJ databases">
        <title>Human intestinal bacterial collection.</title>
        <authorList>
            <person name="Pauvert C."/>
            <person name="Hitch T.C.A."/>
            <person name="Clavel T."/>
        </authorList>
    </citation>
    <scope>NUCLEOTIDE SEQUENCE [LARGE SCALE GENOMIC DNA]</scope>
    <source>
        <strain evidence="5 6">CLA-KB-H122</strain>
    </source>
</reference>
<keyword evidence="6" id="KW-1185">Reference proteome</keyword>
<proteinExistence type="inferred from homology"/>
<comment type="caution">
    <text evidence="5">The sequence shown here is derived from an EMBL/GenBank/DDBJ whole genome shotgun (WGS) entry which is preliminary data.</text>
</comment>
<evidence type="ECO:0000256" key="2">
    <source>
        <dbReference type="ARBA" id="ARBA00023125"/>
    </source>
</evidence>
<dbReference type="Gene3D" id="1.10.150.130">
    <property type="match status" value="1"/>
</dbReference>
<sequence length="437" mass="50816">MKKDTNQRLHENAARPSRRLRAQKSTFAVIFIIQKGKIREDGTVPIVARITVNGEMVHFATRMYIHPDRWLPKDYRTAGKTKEEKQINEMLEELRVLIRRKYDEMLRREEVITAGKLKNAITGLDQNATTLLQVCDRFIEDYTDLLKTEQCCRETYLRYKLTRNRLAEFMQARYRLPDMAVKELHPRFATDFDRWLRMNYRLTNNSTMKLMRQLKTMLHVGYLNGWSKNDPLAGYKLHFEKVDRGYLTDEELDRLANKIFAMKRLEVIRDLFLFSCYTGLAYIDLKHLSADMLRRWPDGNLWIDTKRQKTDVPVHVRLLDVPIRLIEKYDGTAKGGLLFPVPSNQKVNSYLKEIASVCGIDKDLTFHMARHTFATTVTLANGVPIETVSKMLGHTNIQTTQIYARVIDTKINNDMEVLAGKLNAKAMIRPTTVAAGL</sequence>
<dbReference type="CDD" id="cd01185">
    <property type="entry name" value="INTN1_C_like"/>
    <property type="match status" value="1"/>
</dbReference>
<dbReference type="Proteomes" id="UP001460202">
    <property type="component" value="Unassembled WGS sequence"/>
</dbReference>
<dbReference type="InterPro" id="IPR025269">
    <property type="entry name" value="SAM-like_dom"/>
</dbReference>
<keyword evidence="3" id="KW-0233">DNA recombination</keyword>
<evidence type="ECO:0000256" key="1">
    <source>
        <dbReference type="ARBA" id="ARBA00008857"/>
    </source>
</evidence>
<dbReference type="Pfam" id="PF13102">
    <property type="entry name" value="Phage_int_SAM_5"/>
    <property type="match status" value="1"/>
</dbReference>
<evidence type="ECO:0000256" key="3">
    <source>
        <dbReference type="ARBA" id="ARBA00023172"/>
    </source>
</evidence>
<dbReference type="InterPro" id="IPR002104">
    <property type="entry name" value="Integrase_catalytic"/>
</dbReference>
<dbReference type="InterPro" id="IPR035386">
    <property type="entry name" value="Arm-DNA-bind_5"/>
</dbReference>
<name>A0ABV1GVW2_9BACT</name>
<gene>
    <name evidence="5" type="ORF">WMO46_05125</name>
</gene>
<dbReference type="SUPFAM" id="SSF56349">
    <property type="entry name" value="DNA breaking-rejoining enzymes"/>
    <property type="match status" value="1"/>
</dbReference>
<dbReference type="InterPro" id="IPR013762">
    <property type="entry name" value="Integrase-like_cat_sf"/>
</dbReference>
<dbReference type="PANTHER" id="PTHR30349:SF64">
    <property type="entry name" value="PROPHAGE INTEGRASE INTD-RELATED"/>
    <property type="match status" value="1"/>
</dbReference>
<keyword evidence="2" id="KW-0238">DNA-binding</keyword>
<protein>
    <submittedName>
        <fullName evidence="5">Site-specific integrase</fullName>
    </submittedName>
</protein>
<dbReference type="EMBL" id="JBBMFL010000004">
    <property type="protein sequence ID" value="MEQ2544329.1"/>
    <property type="molecule type" value="Genomic_DNA"/>
</dbReference>
<evidence type="ECO:0000313" key="5">
    <source>
        <dbReference type="EMBL" id="MEQ2544329.1"/>
    </source>
</evidence>
<dbReference type="PROSITE" id="PS51898">
    <property type="entry name" value="TYR_RECOMBINASE"/>
    <property type="match status" value="1"/>
</dbReference>
<accession>A0ABV1GVW2</accession>
<dbReference type="Pfam" id="PF00589">
    <property type="entry name" value="Phage_integrase"/>
    <property type="match status" value="1"/>
</dbReference>
<dbReference type="PANTHER" id="PTHR30349">
    <property type="entry name" value="PHAGE INTEGRASE-RELATED"/>
    <property type="match status" value="1"/>
</dbReference>
<comment type="similarity">
    <text evidence="1">Belongs to the 'phage' integrase family.</text>
</comment>
<dbReference type="InterPro" id="IPR011010">
    <property type="entry name" value="DNA_brk_join_enz"/>
</dbReference>
<dbReference type="InterPro" id="IPR050090">
    <property type="entry name" value="Tyrosine_recombinase_XerCD"/>
</dbReference>
<feature type="domain" description="Tyr recombinase" evidence="4">
    <location>
        <begin position="242"/>
        <end position="416"/>
    </location>
</feature>
<evidence type="ECO:0000313" key="6">
    <source>
        <dbReference type="Proteomes" id="UP001460202"/>
    </source>
</evidence>
<dbReference type="RefSeq" id="WP_349093938.1">
    <property type="nucleotide sequence ID" value="NZ_JBBMFL010000004.1"/>
</dbReference>
<evidence type="ECO:0000259" key="4">
    <source>
        <dbReference type="PROSITE" id="PS51898"/>
    </source>
</evidence>